<protein>
    <submittedName>
        <fullName evidence="1">Uncharacterized protein</fullName>
    </submittedName>
</protein>
<dbReference type="Proteomes" id="UP000044071">
    <property type="component" value="Unassembled WGS sequence"/>
</dbReference>
<evidence type="ECO:0000313" key="1">
    <source>
        <dbReference type="EMBL" id="CDZ77248.1"/>
    </source>
</evidence>
<name>A0A078KZP0_9GAMM</name>
<accession>A0A078KZP0</accession>
<organism evidence="1 2">
    <name type="scientific">Legionella massiliensis</name>
    <dbReference type="NCBI Taxonomy" id="1034943"/>
    <lineage>
        <taxon>Bacteria</taxon>
        <taxon>Pseudomonadati</taxon>
        <taxon>Pseudomonadota</taxon>
        <taxon>Gammaproteobacteria</taxon>
        <taxon>Legionellales</taxon>
        <taxon>Legionellaceae</taxon>
        <taxon>Legionella</taxon>
    </lineage>
</organism>
<evidence type="ECO:0000313" key="2">
    <source>
        <dbReference type="Proteomes" id="UP000044071"/>
    </source>
</evidence>
<proteinExistence type="predicted"/>
<dbReference type="AlphaFoldDB" id="A0A078KZP0"/>
<reference evidence="1 2" key="1">
    <citation type="submission" date="2014-06" db="EMBL/GenBank/DDBJ databases">
        <authorList>
            <person name="Urmite Genomes Urmite Genomes"/>
        </authorList>
    </citation>
    <scope>NUCLEOTIDE SEQUENCE [LARGE SCALE GENOMIC DNA]</scope>
</reference>
<dbReference type="STRING" id="1034943.BN59_01530"/>
<keyword evidence="2" id="KW-1185">Reference proteome</keyword>
<dbReference type="RefSeq" id="WP_043873829.1">
    <property type="nucleotide sequence ID" value="NZ_CCVW01000002.1"/>
</dbReference>
<dbReference type="eggNOG" id="ENOG5031F4C">
    <property type="taxonomic scope" value="Bacteria"/>
</dbReference>
<dbReference type="EMBL" id="CCSB01000002">
    <property type="protein sequence ID" value="CDZ77248.1"/>
    <property type="molecule type" value="Genomic_DNA"/>
</dbReference>
<dbReference type="OrthoDB" id="4715778at2"/>
<sequence>MSRTFLTNISQLLNEHGEISDTLPASARKRTAAIIGIISSVTASGPCSKAHILCWNSVHKKRCTGKIDACIDSRSFFIIWHCLRCGDNGSISHWQNTLWDGGSR</sequence>
<gene>
    <name evidence="1" type="ORF">BN59_01530</name>
</gene>